<evidence type="ECO:0000256" key="1">
    <source>
        <dbReference type="SAM" id="Phobius"/>
    </source>
</evidence>
<dbReference type="OrthoDB" id="9787788at2"/>
<name>A0A0N1ER36_9GAMM</name>
<protein>
    <recommendedName>
        <fullName evidence="4">Peptidase</fullName>
    </recommendedName>
</protein>
<feature type="transmembrane region" description="Helical" evidence="1">
    <location>
        <begin position="138"/>
        <end position="160"/>
    </location>
</feature>
<dbReference type="InterPro" id="IPR032307">
    <property type="entry name" value="PepSY_TM-like_2"/>
</dbReference>
<dbReference type="EMBL" id="LHPH01000024">
    <property type="protein sequence ID" value="KPH59136.1"/>
    <property type="molecule type" value="Genomic_DNA"/>
</dbReference>
<dbReference type="PANTHER" id="PTHR40115">
    <property type="entry name" value="INNER MEMBRANE PROTEIN WITH PEPSY TM HELIX"/>
    <property type="match status" value="1"/>
</dbReference>
<keyword evidence="3" id="KW-1185">Reference proteome</keyword>
<gene>
    <name evidence="2" type="ORF">ADS77_17355</name>
</gene>
<evidence type="ECO:0000313" key="3">
    <source>
        <dbReference type="Proteomes" id="UP000037848"/>
    </source>
</evidence>
<dbReference type="Proteomes" id="UP000037848">
    <property type="component" value="Unassembled WGS sequence"/>
</dbReference>
<dbReference type="PANTHER" id="PTHR40115:SF1">
    <property type="entry name" value="INNER MEMBRANE PROTEIN WITH PEPSY TM HELIX"/>
    <property type="match status" value="1"/>
</dbReference>
<keyword evidence="1" id="KW-1133">Transmembrane helix</keyword>
<proteinExistence type="predicted"/>
<feature type="transmembrane region" description="Helical" evidence="1">
    <location>
        <begin position="167"/>
        <end position="186"/>
    </location>
</feature>
<keyword evidence="1" id="KW-0472">Membrane</keyword>
<comment type="caution">
    <text evidence="2">The sequence shown here is derived from an EMBL/GenBank/DDBJ whole genome shotgun (WGS) entry which is preliminary data.</text>
</comment>
<organism evidence="2 3">
    <name type="scientific">Pseudoalteromonas porphyrae</name>
    <dbReference type="NCBI Taxonomy" id="187330"/>
    <lineage>
        <taxon>Bacteria</taxon>
        <taxon>Pseudomonadati</taxon>
        <taxon>Pseudomonadota</taxon>
        <taxon>Gammaproteobacteria</taxon>
        <taxon>Alteromonadales</taxon>
        <taxon>Pseudoalteromonadaceae</taxon>
        <taxon>Pseudoalteromonas</taxon>
    </lineage>
</organism>
<keyword evidence="1" id="KW-0812">Transmembrane</keyword>
<reference evidence="2 3" key="1">
    <citation type="submission" date="2015-08" db="EMBL/GenBank/DDBJ databases">
        <title>Draft Genome Sequence of Pseudoalteromonas porphyrae UCD-SED14.</title>
        <authorList>
            <person name="Coil D.A."/>
            <person name="Jospin G."/>
            <person name="Lee R.D."/>
            <person name="Eisen J.A."/>
        </authorList>
    </citation>
    <scope>NUCLEOTIDE SEQUENCE [LARGE SCALE GENOMIC DNA]</scope>
    <source>
        <strain evidence="2 3">UCD-SED14</strain>
    </source>
</reference>
<evidence type="ECO:0008006" key="4">
    <source>
        <dbReference type="Google" id="ProtNLM"/>
    </source>
</evidence>
<dbReference type="RefSeq" id="WP_054205689.1">
    <property type="nucleotide sequence ID" value="NZ_LHPH01000024.1"/>
</dbReference>
<evidence type="ECO:0000313" key="2">
    <source>
        <dbReference type="EMBL" id="KPH59136.1"/>
    </source>
</evidence>
<accession>A0A0N1ER36</accession>
<dbReference type="Pfam" id="PF16357">
    <property type="entry name" value="PepSY_TM_like_2"/>
    <property type="match status" value="1"/>
</dbReference>
<sequence>MSSTTNWYKLNRSLHRDVGYFCVGLILIFSVSGIAVNHKDDWNPNYRVDVTHIDAAGTQWHEENDSELILQVLSHVEANVEVKASYWSAKDEFKVFLKNGNNLSVNLATSSITYERIEARHIFQAFNRLHLNETKESWVIFSDIFAGLLIFLALSGLFMVKGKYSPLGVKSLWIGLGILLPAGYIFL</sequence>
<dbReference type="PATRIC" id="fig|187330.3.peg.2122"/>
<dbReference type="STRING" id="187330.AMS58_14105"/>
<dbReference type="AlphaFoldDB" id="A0A0N1ER36"/>
<feature type="transmembrane region" description="Helical" evidence="1">
    <location>
        <begin position="18"/>
        <end position="36"/>
    </location>
</feature>